<dbReference type="AlphaFoldDB" id="F2UK82"/>
<keyword evidence="3" id="KW-0597">Phosphoprotein</keyword>
<dbReference type="InterPro" id="IPR039028">
    <property type="entry name" value="BCKD/PDK"/>
</dbReference>
<dbReference type="PRINTS" id="PR00344">
    <property type="entry name" value="BCTRLSENSOR"/>
</dbReference>
<accession>F2UK82</accession>
<dbReference type="Pfam" id="PF02518">
    <property type="entry name" value="HATPase_c"/>
    <property type="match status" value="1"/>
</dbReference>
<dbReference type="InParanoid" id="F2UK82"/>
<dbReference type="GO" id="GO:0005524">
    <property type="term" value="F:ATP binding"/>
    <property type="evidence" value="ECO:0007669"/>
    <property type="project" value="UniProtKB-UniRule"/>
</dbReference>
<gene>
    <name evidence="12" type="ORF">PTSG_08628</name>
</gene>
<evidence type="ECO:0000313" key="13">
    <source>
        <dbReference type="Proteomes" id="UP000007799"/>
    </source>
</evidence>
<evidence type="ECO:0000256" key="1">
    <source>
        <dbReference type="ARBA" id="ARBA00004305"/>
    </source>
</evidence>
<dbReference type="InterPro" id="IPR036890">
    <property type="entry name" value="HATPase_C_sf"/>
</dbReference>
<evidence type="ECO:0000256" key="5">
    <source>
        <dbReference type="ARBA" id="ARBA00022741"/>
    </source>
</evidence>
<dbReference type="SMART" id="SM00387">
    <property type="entry name" value="HATPase_c"/>
    <property type="match status" value="1"/>
</dbReference>
<dbReference type="GeneID" id="16070975"/>
<evidence type="ECO:0000256" key="6">
    <source>
        <dbReference type="ARBA" id="ARBA00022777"/>
    </source>
</evidence>
<dbReference type="Gene3D" id="1.20.140.20">
    <property type="entry name" value="Alpha-ketoacid/pyruvate dehydrogenase kinase, N-terminal domain"/>
    <property type="match status" value="1"/>
</dbReference>
<dbReference type="Gene3D" id="3.30.565.10">
    <property type="entry name" value="Histidine kinase-like ATPase, C-terminal domain"/>
    <property type="match status" value="1"/>
</dbReference>
<dbReference type="EC" id="2.7.11.-" evidence="10"/>
<dbReference type="PANTHER" id="PTHR11947">
    <property type="entry name" value="PYRUVATE DEHYDROGENASE KINASE"/>
    <property type="match status" value="1"/>
</dbReference>
<keyword evidence="5 10" id="KW-0547">Nucleotide-binding</keyword>
<dbReference type="GO" id="GO:0004740">
    <property type="term" value="F:pyruvate dehydrogenase (acetyl-transferring) kinase activity"/>
    <property type="evidence" value="ECO:0007669"/>
    <property type="project" value="TreeGrafter"/>
</dbReference>
<protein>
    <recommendedName>
        <fullName evidence="10">Protein-serine/threonine kinase</fullName>
        <ecNumber evidence="10">2.7.11.-</ecNumber>
    </recommendedName>
</protein>
<evidence type="ECO:0000256" key="2">
    <source>
        <dbReference type="ARBA" id="ARBA00006155"/>
    </source>
</evidence>
<keyword evidence="9 10" id="KW-0496">Mitochondrion</keyword>
<dbReference type="OrthoDB" id="3264224at2759"/>
<proteinExistence type="inferred from homology"/>
<dbReference type="EMBL" id="GL832978">
    <property type="protein sequence ID" value="EGD77531.1"/>
    <property type="molecule type" value="Genomic_DNA"/>
</dbReference>
<dbReference type="GO" id="GO:0010906">
    <property type="term" value="P:regulation of glucose metabolic process"/>
    <property type="evidence" value="ECO:0007669"/>
    <property type="project" value="TreeGrafter"/>
</dbReference>
<keyword evidence="6 10" id="KW-0418">Kinase</keyword>
<keyword evidence="4 10" id="KW-0808">Transferase</keyword>
<evidence type="ECO:0000256" key="7">
    <source>
        <dbReference type="ARBA" id="ARBA00022840"/>
    </source>
</evidence>
<dbReference type="InterPro" id="IPR005467">
    <property type="entry name" value="His_kinase_dom"/>
</dbReference>
<evidence type="ECO:0000256" key="4">
    <source>
        <dbReference type="ARBA" id="ARBA00022679"/>
    </source>
</evidence>
<keyword evidence="8" id="KW-0809">Transit peptide</keyword>
<dbReference type="eggNOG" id="KOG0787">
    <property type="taxonomic scope" value="Eukaryota"/>
</dbReference>
<keyword evidence="7 10" id="KW-0067">ATP-binding</keyword>
<evidence type="ECO:0000256" key="9">
    <source>
        <dbReference type="ARBA" id="ARBA00023128"/>
    </source>
</evidence>
<dbReference type="SUPFAM" id="SSF55874">
    <property type="entry name" value="ATPase domain of HSP90 chaperone/DNA topoisomerase II/histidine kinase"/>
    <property type="match status" value="1"/>
</dbReference>
<dbReference type="Proteomes" id="UP000007799">
    <property type="component" value="Unassembled WGS sequence"/>
</dbReference>
<dbReference type="OMA" id="YWRTFET"/>
<evidence type="ECO:0000256" key="8">
    <source>
        <dbReference type="ARBA" id="ARBA00022946"/>
    </source>
</evidence>
<evidence type="ECO:0000256" key="10">
    <source>
        <dbReference type="RuleBase" id="RU366032"/>
    </source>
</evidence>
<dbReference type="GO" id="GO:0005759">
    <property type="term" value="C:mitochondrial matrix"/>
    <property type="evidence" value="ECO:0007669"/>
    <property type="project" value="UniProtKB-SubCell"/>
</dbReference>
<dbReference type="InterPro" id="IPR018955">
    <property type="entry name" value="BCDHK/PDK_N"/>
</dbReference>
<dbReference type="STRING" id="946362.F2UK82"/>
<evidence type="ECO:0000313" key="12">
    <source>
        <dbReference type="EMBL" id="EGD77531.1"/>
    </source>
</evidence>
<dbReference type="InterPro" id="IPR003594">
    <property type="entry name" value="HATPase_dom"/>
</dbReference>
<dbReference type="SUPFAM" id="SSF69012">
    <property type="entry name" value="alpha-ketoacid dehydrogenase kinase, N-terminal domain"/>
    <property type="match status" value="1"/>
</dbReference>
<evidence type="ECO:0000256" key="3">
    <source>
        <dbReference type="ARBA" id="ARBA00022553"/>
    </source>
</evidence>
<comment type="subcellular location">
    <subcellularLocation>
        <location evidence="1 10">Mitochondrion matrix</location>
    </subcellularLocation>
</comment>
<dbReference type="Pfam" id="PF10436">
    <property type="entry name" value="BCDHK_Adom3"/>
    <property type="match status" value="1"/>
</dbReference>
<organism evidence="13">
    <name type="scientific">Salpingoeca rosetta (strain ATCC 50818 / BSB-021)</name>
    <dbReference type="NCBI Taxonomy" id="946362"/>
    <lineage>
        <taxon>Eukaryota</taxon>
        <taxon>Choanoflagellata</taxon>
        <taxon>Craspedida</taxon>
        <taxon>Salpingoecidae</taxon>
        <taxon>Salpingoeca</taxon>
    </lineage>
</organism>
<dbReference type="PANTHER" id="PTHR11947:SF20">
    <property type="entry name" value="[3-METHYL-2-OXOBUTANOATE DEHYDROGENASE [LIPOAMIDE]] KINASE, MITOCHONDRIAL"/>
    <property type="match status" value="1"/>
</dbReference>
<dbReference type="InterPro" id="IPR036784">
    <property type="entry name" value="AK/P_DHK_N_sf"/>
</dbReference>
<dbReference type="FunCoup" id="F2UK82">
    <property type="interactions" value="389"/>
</dbReference>
<keyword evidence="13" id="KW-1185">Reference proteome</keyword>
<comment type="similarity">
    <text evidence="2 10">Belongs to the PDK/BCKDK protein kinase family.</text>
</comment>
<feature type="domain" description="Histidine kinase" evidence="11">
    <location>
        <begin position="314"/>
        <end position="439"/>
    </location>
</feature>
<sequence length="447" mass="50487">MWCGGRMHAATRRVAGAVATMPHAHGCACVHALSVVRKGHGQHRARGQPWAWWLQARRPMTMSPHSESAKLAAAAAHAPPMPRIQTSDKDTDAPKELSFYNRNIRDMARKPTHALSVNHLWQLAEKEDPPHESAKLLSAQLLPRIAQRLLQFQQLPFIVGSNPYIKHVHIQYYDAFHNLFMMRKKVLKPNFSSKYTDFLRSLVEPHLQVARVVARGLAESVDADLIDAQHASTFMRDLIRSRITIRLLLEHHLALVEKKPNHAGIIDLQVNPHEVARACVAKVTQRCSAEYGRAPTVVFDGNFNFHIAMFRHHLEYILLEVLKNAFDATARRHAQAPSLPPVRITMSHVTSFFTIRVSDEGGGIPRDKEDHLWAFSFHPHEMRMTQQRLEALTSAKSLRGLGVGLPMSRLYAEFLDGDLDVKSVHGFGSDAFLTLPCLEAHQHHLLE</sequence>
<name>F2UK82_SALR5</name>
<reference evidence="12" key="1">
    <citation type="submission" date="2009-08" db="EMBL/GenBank/DDBJ databases">
        <title>Annotation of Salpingoeca rosetta.</title>
        <authorList>
            <consortium name="The Broad Institute Genome Sequencing Platform"/>
            <person name="Russ C."/>
            <person name="Cuomo C."/>
            <person name="Burger G."/>
            <person name="Gray M.W."/>
            <person name="Holland P.W.H."/>
            <person name="King N."/>
            <person name="Lang F.B.F."/>
            <person name="Roger A.J."/>
            <person name="Ruiz-Trillo I."/>
            <person name="Young S.K."/>
            <person name="Zeng Q."/>
            <person name="Gargeya S."/>
            <person name="Alvarado L."/>
            <person name="Berlin A."/>
            <person name="Chapman S.B."/>
            <person name="Chen Z."/>
            <person name="Freedman E."/>
            <person name="Gellesch M."/>
            <person name="Goldberg J."/>
            <person name="Griggs A."/>
            <person name="Gujja S."/>
            <person name="Heilman E."/>
            <person name="Heiman D."/>
            <person name="Howarth C."/>
            <person name="Mehta T."/>
            <person name="Neiman D."/>
            <person name="Pearson M."/>
            <person name="Roberts A."/>
            <person name="Saif S."/>
            <person name="Shea T."/>
            <person name="Shenoy N."/>
            <person name="Sisk P."/>
            <person name="Stolte C."/>
            <person name="Sykes S."/>
            <person name="White J."/>
            <person name="Yandava C."/>
            <person name="Haas B."/>
            <person name="Nusbaum C."/>
            <person name="Birren B."/>
        </authorList>
    </citation>
    <scope>NUCLEOTIDE SEQUENCE [LARGE SCALE GENOMIC DNA]</scope>
    <source>
        <strain evidence="12">ATCC 50818</strain>
    </source>
</reference>
<dbReference type="PROSITE" id="PS50109">
    <property type="entry name" value="HIS_KIN"/>
    <property type="match status" value="1"/>
</dbReference>
<dbReference type="RefSeq" id="XP_004990419.1">
    <property type="nucleotide sequence ID" value="XM_004990362.1"/>
</dbReference>
<evidence type="ECO:0000259" key="11">
    <source>
        <dbReference type="PROSITE" id="PS50109"/>
    </source>
</evidence>
<dbReference type="KEGG" id="sre:PTSG_08628"/>
<dbReference type="InterPro" id="IPR004358">
    <property type="entry name" value="Sig_transdc_His_kin-like_C"/>
</dbReference>